<proteinExistence type="predicted"/>
<comment type="caution">
    <text evidence="1">The sequence shown here is derived from an EMBL/GenBank/DDBJ whole genome shotgun (WGS) entry which is preliminary data.</text>
</comment>
<reference evidence="1" key="1">
    <citation type="journal article" date="2016" name="Insect Biochem. Mol. Biol.">
        <title>Multifaceted biological insights from a draft genome sequence of the tobacco hornworm moth, Manduca sexta.</title>
        <authorList>
            <person name="Kanost M.R."/>
            <person name="Arrese E.L."/>
            <person name="Cao X."/>
            <person name="Chen Y.R."/>
            <person name="Chellapilla S."/>
            <person name="Goldsmith M.R."/>
            <person name="Grosse-Wilde E."/>
            <person name="Heckel D.G."/>
            <person name="Herndon N."/>
            <person name="Jiang H."/>
            <person name="Papanicolaou A."/>
            <person name="Qu J."/>
            <person name="Soulages J.L."/>
            <person name="Vogel H."/>
            <person name="Walters J."/>
            <person name="Waterhouse R.M."/>
            <person name="Ahn S.J."/>
            <person name="Almeida F.C."/>
            <person name="An C."/>
            <person name="Aqrawi P."/>
            <person name="Bretschneider A."/>
            <person name="Bryant W.B."/>
            <person name="Bucks S."/>
            <person name="Chao H."/>
            <person name="Chevignon G."/>
            <person name="Christen J.M."/>
            <person name="Clarke D.F."/>
            <person name="Dittmer N.T."/>
            <person name="Ferguson L.C.F."/>
            <person name="Garavelou S."/>
            <person name="Gordon K.H.J."/>
            <person name="Gunaratna R.T."/>
            <person name="Han Y."/>
            <person name="Hauser F."/>
            <person name="He Y."/>
            <person name="Heidel-Fischer H."/>
            <person name="Hirsh A."/>
            <person name="Hu Y."/>
            <person name="Jiang H."/>
            <person name="Kalra D."/>
            <person name="Klinner C."/>
            <person name="Konig C."/>
            <person name="Kovar C."/>
            <person name="Kroll A.R."/>
            <person name="Kuwar S.S."/>
            <person name="Lee S.L."/>
            <person name="Lehman R."/>
            <person name="Li K."/>
            <person name="Li Z."/>
            <person name="Liang H."/>
            <person name="Lovelace S."/>
            <person name="Lu Z."/>
            <person name="Mansfield J.H."/>
            <person name="McCulloch K.J."/>
            <person name="Mathew T."/>
            <person name="Morton B."/>
            <person name="Muzny D.M."/>
            <person name="Neunemann D."/>
            <person name="Ongeri F."/>
            <person name="Pauchet Y."/>
            <person name="Pu L.L."/>
            <person name="Pyrousis I."/>
            <person name="Rao X.J."/>
            <person name="Redding A."/>
            <person name="Roesel C."/>
            <person name="Sanchez-Gracia A."/>
            <person name="Schaack S."/>
            <person name="Shukla A."/>
            <person name="Tetreau G."/>
            <person name="Wang Y."/>
            <person name="Xiong G.H."/>
            <person name="Traut W."/>
            <person name="Walsh T.K."/>
            <person name="Worley K.C."/>
            <person name="Wu D."/>
            <person name="Wu W."/>
            <person name="Wu Y.Q."/>
            <person name="Zhang X."/>
            <person name="Zou Z."/>
            <person name="Zucker H."/>
            <person name="Briscoe A.D."/>
            <person name="Burmester T."/>
            <person name="Clem R.J."/>
            <person name="Feyereisen R."/>
            <person name="Grimmelikhuijzen C.J.P."/>
            <person name="Hamodrakas S.J."/>
            <person name="Hansson B.S."/>
            <person name="Huguet E."/>
            <person name="Jermiin L.S."/>
            <person name="Lan Q."/>
            <person name="Lehman H.K."/>
            <person name="Lorenzen M."/>
            <person name="Merzendorfer H."/>
            <person name="Michalopoulos I."/>
            <person name="Morton D.B."/>
            <person name="Muthukrishnan S."/>
            <person name="Oakeshott J.G."/>
            <person name="Palmer W."/>
            <person name="Park Y."/>
            <person name="Passarelli A.L."/>
            <person name="Rozas J."/>
            <person name="Schwartz L.M."/>
            <person name="Smith W."/>
            <person name="Southgate A."/>
            <person name="Vilcinskas A."/>
            <person name="Vogt R."/>
            <person name="Wang P."/>
            <person name="Werren J."/>
            <person name="Yu X.Q."/>
            <person name="Zhou J.J."/>
            <person name="Brown S.J."/>
            <person name="Scherer S.E."/>
            <person name="Richards S."/>
            <person name="Blissard G.W."/>
        </authorList>
    </citation>
    <scope>NUCLEOTIDE SEQUENCE</scope>
</reference>
<evidence type="ECO:0000313" key="2">
    <source>
        <dbReference type="Proteomes" id="UP000791440"/>
    </source>
</evidence>
<accession>A0A922CVH5</accession>
<sequence length="407" mass="46589">MTQKQIKCGWKARRPKTAEYERRAVLSSYDDFSRVAVDNSRVRLISQIVNQTDGYPPNEFTSYYYGSQYNHPKYSLTSHAAYTPQRRKCPTISSYPSVVGLRWNSNLETSSVEDSQTDINNHTFTCKCENCRMKYCRSKNPSLNTLKPTFKGNIMTFSDKETMTPKLRDACAACSSPSIPRMSNVSVTASCTRDIQAGGPFVECDPIPILKKQNLYKCERCGYRKEKNIDIIQQPERDIDICDGYQECVKPRSIKSIFKRRREKRCEVEPPRKTLYNEGIDDIVAGRCPLTPTVVVPPMELNSESSRVSIPSRAIPNRLGIPYSHRTQSKYHNTCKRSASRLKCNDDDELKHLVASPKVLQRCYTSKPVKHLKLPNIKLPRKVLTSERDIESYVENVPQGHSPRVKK</sequence>
<protein>
    <submittedName>
        <fullName evidence="1">Uncharacterized protein</fullName>
    </submittedName>
</protein>
<reference evidence="1" key="2">
    <citation type="submission" date="2020-12" db="EMBL/GenBank/DDBJ databases">
        <authorList>
            <person name="Kanost M."/>
        </authorList>
    </citation>
    <scope>NUCLEOTIDE SEQUENCE</scope>
</reference>
<evidence type="ECO:0000313" key="1">
    <source>
        <dbReference type="EMBL" id="KAG6459814.1"/>
    </source>
</evidence>
<dbReference type="AlphaFoldDB" id="A0A922CVH5"/>
<name>A0A922CVH5_MANSE</name>
<dbReference type="Proteomes" id="UP000791440">
    <property type="component" value="Unassembled WGS sequence"/>
</dbReference>
<keyword evidence="2" id="KW-1185">Reference proteome</keyword>
<organism evidence="1 2">
    <name type="scientific">Manduca sexta</name>
    <name type="common">Tobacco hawkmoth</name>
    <name type="synonym">Tobacco hornworm</name>
    <dbReference type="NCBI Taxonomy" id="7130"/>
    <lineage>
        <taxon>Eukaryota</taxon>
        <taxon>Metazoa</taxon>
        <taxon>Ecdysozoa</taxon>
        <taxon>Arthropoda</taxon>
        <taxon>Hexapoda</taxon>
        <taxon>Insecta</taxon>
        <taxon>Pterygota</taxon>
        <taxon>Neoptera</taxon>
        <taxon>Endopterygota</taxon>
        <taxon>Lepidoptera</taxon>
        <taxon>Glossata</taxon>
        <taxon>Ditrysia</taxon>
        <taxon>Bombycoidea</taxon>
        <taxon>Sphingidae</taxon>
        <taxon>Sphinginae</taxon>
        <taxon>Sphingini</taxon>
        <taxon>Manduca</taxon>
    </lineage>
</organism>
<gene>
    <name evidence="1" type="ORF">O3G_MSEX011623</name>
</gene>
<dbReference type="EMBL" id="JH668640">
    <property type="protein sequence ID" value="KAG6459814.1"/>
    <property type="molecule type" value="Genomic_DNA"/>
</dbReference>